<reference evidence="2" key="1">
    <citation type="submission" date="2019-06" db="EMBL/GenBank/DDBJ databases">
        <authorList>
            <person name="Zheng W."/>
        </authorList>
    </citation>
    <scope>NUCLEOTIDE SEQUENCE</scope>
    <source>
        <strain evidence="2">QDHG01</strain>
    </source>
</reference>
<keyword evidence="1" id="KW-1133">Transmembrane helix</keyword>
<keyword evidence="1" id="KW-0472">Membrane</keyword>
<gene>
    <name evidence="2" type="ORF">FGO68_gene1644</name>
</gene>
<evidence type="ECO:0000313" key="2">
    <source>
        <dbReference type="EMBL" id="TNV83237.1"/>
    </source>
</evidence>
<dbReference type="Proteomes" id="UP000785679">
    <property type="component" value="Unassembled WGS sequence"/>
</dbReference>
<proteinExistence type="predicted"/>
<keyword evidence="1" id="KW-0812">Transmembrane</keyword>
<organism evidence="2 3">
    <name type="scientific">Halteria grandinella</name>
    <dbReference type="NCBI Taxonomy" id="5974"/>
    <lineage>
        <taxon>Eukaryota</taxon>
        <taxon>Sar</taxon>
        <taxon>Alveolata</taxon>
        <taxon>Ciliophora</taxon>
        <taxon>Intramacronucleata</taxon>
        <taxon>Spirotrichea</taxon>
        <taxon>Stichotrichia</taxon>
        <taxon>Sporadotrichida</taxon>
        <taxon>Halteriidae</taxon>
        <taxon>Halteria</taxon>
    </lineage>
</organism>
<feature type="transmembrane region" description="Helical" evidence="1">
    <location>
        <begin position="82"/>
        <end position="105"/>
    </location>
</feature>
<evidence type="ECO:0000313" key="3">
    <source>
        <dbReference type="Proteomes" id="UP000785679"/>
    </source>
</evidence>
<evidence type="ECO:0000256" key="1">
    <source>
        <dbReference type="SAM" id="Phobius"/>
    </source>
</evidence>
<name>A0A8J8T5L1_HALGN</name>
<dbReference type="EMBL" id="RRYP01004028">
    <property type="protein sequence ID" value="TNV83237.1"/>
    <property type="molecule type" value="Genomic_DNA"/>
</dbReference>
<accession>A0A8J8T5L1</accession>
<sequence>MQGLNFYLMLLAKFQAFFELLTISIAFEIIHYLIAQTAISQRHYIKQDSFSTLDMVNHRAMYRLSVYEIRMDSTQLKGEKNYILVLFCLVPKILWSSLANIISIFRLLMKVVFRKCYTPQSNIVQIIRIFTIKCNL</sequence>
<dbReference type="AlphaFoldDB" id="A0A8J8T5L1"/>
<feature type="transmembrane region" description="Helical" evidence="1">
    <location>
        <begin position="7"/>
        <end position="34"/>
    </location>
</feature>
<comment type="caution">
    <text evidence="2">The sequence shown here is derived from an EMBL/GenBank/DDBJ whole genome shotgun (WGS) entry which is preliminary data.</text>
</comment>
<protein>
    <submittedName>
        <fullName evidence="2">Uncharacterized protein</fullName>
    </submittedName>
</protein>
<keyword evidence="3" id="KW-1185">Reference proteome</keyword>